<accession>A0A916JK13</accession>
<sequence length="212" mass="24478">MKRLYEIEEDELGKEHQWHLNRRKWLQLALLGSAAMSLPWVTSCETNTNEDAPNLDGGGIFTHEEMKNIYTLQNFLLPEEGNGPSAAAMNAHQYFLWSLNDPHLPASEKDYFVGKSIQVFDLCKEQMDKNFYSLEDIEKENFLLKNMSEGWFESFISRMITVIFEATLLDPIYGGNTNENGWKWLEHTPGSPRPDNNTKYPEILSKIKPNIS</sequence>
<dbReference type="KEGG" id="ptan:CRYO30217_00713"/>
<name>A0A916JK13_9FLAO</name>
<protein>
    <recommendedName>
        <fullName evidence="3">Gluconate 2-dehydrogenase subunit 3 family protein</fullName>
    </recommendedName>
</protein>
<reference evidence="1" key="1">
    <citation type="submission" date="2021-04" db="EMBL/GenBank/DDBJ databases">
        <authorList>
            <person name="Rodrigo-Torres L."/>
            <person name="Arahal R. D."/>
            <person name="Lucena T."/>
        </authorList>
    </citation>
    <scope>NUCLEOTIDE SEQUENCE</scope>
    <source>
        <strain evidence="1">AS29M-1</strain>
    </source>
</reference>
<dbReference type="AlphaFoldDB" id="A0A916JK13"/>
<dbReference type="Proteomes" id="UP000683507">
    <property type="component" value="Chromosome"/>
</dbReference>
<evidence type="ECO:0008006" key="3">
    <source>
        <dbReference type="Google" id="ProtNLM"/>
    </source>
</evidence>
<evidence type="ECO:0000313" key="2">
    <source>
        <dbReference type="Proteomes" id="UP000683507"/>
    </source>
</evidence>
<dbReference type="Pfam" id="PF13618">
    <property type="entry name" value="Gluconate_2-dh3"/>
    <property type="match status" value="1"/>
</dbReference>
<evidence type="ECO:0000313" key="1">
    <source>
        <dbReference type="EMBL" id="CAG5078580.1"/>
    </source>
</evidence>
<keyword evidence="2" id="KW-1185">Reference proteome</keyword>
<dbReference type="InterPro" id="IPR027056">
    <property type="entry name" value="Gluconate_2DH_su3"/>
</dbReference>
<organism evidence="1 2">
    <name type="scientific">Parvicella tangerina</name>
    <dbReference type="NCBI Taxonomy" id="2829795"/>
    <lineage>
        <taxon>Bacteria</taxon>
        <taxon>Pseudomonadati</taxon>
        <taxon>Bacteroidota</taxon>
        <taxon>Flavobacteriia</taxon>
        <taxon>Flavobacteriales</taxon>
        <taxon>Parvicellaceae</taxon>
        <taxon>Parvicella</taxon>
    </lineage>
</organism>
<gene>
    <name evidence="1" type="ORF">CRYO30217_00713</name>
</gene>
<proteinExistence type="predicted"/>
<dbReference type="RefSeq" id="WP_258540941.1">
    <property type="nucleotide sequence ID" value="NZ_OU015584.1"/>
</dbReference>
<dbReference type="EMBL" id="OU015584">
    <property type="protein sequence ID" value="CAG5078580.1"/>
    <property type="molecule type" value="Genomic_DNA"/>
</dbReference>